<sequence length="74" mass="8456">MNTRLFITGAAQYGSPYSLEYTDFAVNGIRGKPCREIHNLYDHYHAPQAESGNKKRLFGQREIILSVHFTGVLR</sequence>
<dbReference type="HOGENOM" id="CLU_2681809_0_0_6"/>
<gene>
    <name evidence="1" type="ordered locus">Dda3937_04532</name>
</gene>
<dbReference type="KEGG" id="ddd:Dda3937_04532"/>
<protein>
    <submittedName>
        <fullName evidence="1">Uncharacterized protein</fullName>
    </submittedName>
</protein>
<evidence type="ECO:0000313" key="1">
    <source>
        <dbReference type="EMBL" id="ADM97936.1"/>
    </source>
</evidence>
<dbReference type="EMBL" id="CP002038">
    <property type="protein sequence ID" value="ADM97936.1"/>
    <property type="molecule type" value="Genomic_DNA"/>
</dbReference>
<dbReference type="Proteomes" id="UP000006859">
    <property type="component" value="Chromosome"/>
</dbReference>
<evidence type="ECO:0000313" key="2">
    <source>
        <dbReference type="Proteomes" id="UP000006859"/>
    </source>
</evidence>
<organism evidence="1 2">
    <name type="scientific">Dickeya dadantii (strain 3937)</name>
    <name type="common">Erwinia chrysanthemi (strain 3937)</name>
    <dbReference type="NCBI Taxonomy" id="198628"/>
    <lineage>
        <taxon>Bacteria</taxon>
        <taxon>Pseudomonadati</taxon>
        <taxon>Pseudomonadota</taxon>
        <taxon>Gammaproteobacteria</taxon>
        <taxon>Enterobacterales</taxon>
        <taxon>Pectobacteriaceae</taxon>
        <taxon>Dickeya</taxon>
    </lineage>
</organism>
<name>E0SJD5_DICD3</name>
<accession>E0SJD5</accession>
<proteinExistence type="predicted"/>
<dbReference type="STRING" id="198628.Dda3937_04532"/>
<dbReference type="AlphaFoldDB" id="E0SJD5"/>
<reference evidence="1 2" key="1">
    <citation type="journal article" date="2011" name="J. Bacteriol.">
        <title>Genome sequence of the plant-pathogenic bacterium Dickeya dadantii 3937.</title>
        <authorList>
            <person name="Glasner J.D."/>
            <person name="Yang C.H."/>
            <person name="Reverchon S."/>
            <person name="Hugouvieux-Cotte-Pattat N."/>
            <person name="Condemine G."/>
            <person name="Bohin J.P."/>
            <person name="Van Gijsegem F."/>
            <person name="Yang S."/>
            <person name="Franza T."/>
            <person name="Expert D."/>
            <person name="Plunkett G. III"/>
            <person name="San Francisco M.J."/>
            <person name="Charkowski A.O."/>
            <person name="Py B."/>
            <person name="Bell K."/>
            <person name="Rauscher L."/>
            <person name="Rodriguez-Palenzuela P."/>
            <person name="Toussaint A."/>
            <person name="Holeva M.C."/>
            <person name="He S.Y."/>
            <person name="Douet V."/>
            <person name="Boccara M."/>
            <person name="Blanco C."/>
            <person name="Toth I."/>
            <person name="Anderson B.D."/>
            <person name="Biehl B.S."/>
            <person name="Mau B."/>
            <person name="Flynn S.M."/>
            <person name="Barras F."/>
            <person name="Lindeberg M."/>
            <person name="Birch P.R."/>
            <person name="Tsuyumu S."/>
            <person name="Shi X."/>
            <person name="Hibbing M."/>
            <person name="Yap M.N."/>
            <person name="Carpentier M."/>
            <person name="Dassa E."/>
            <person name="Umehara M."/>
            <person name="Kim J.F."/>
            <person name="Rusch M."/>
            <person name="Soni P."/>
            <person name="Mayhew G.F."/>
            <person name="Fouts D.E."/>
            <person name="Gill S.R."/>
            <person name="Blattner F.R."/>
            <person name="Keen N.T."/>
            <person name="Perna N.T."/>
        </authorList>
    </citation>
    <scope>NUCLEOTIDE SEQUENCE [LARGE SCALE GENOMIC DNA]</scope>
    <source>
        <strain evidence="1 2">3937</strain>
    </source>
</reference>
<keyword evidence="2" id="KW-1185">Reference proteome</keyword>